<dbReference type="Proteomes" id="UP001595926">
    <property type="component" value="Unassembled WGS sequence"/>
</dbReference>
<gene>
    <name evidence="10" type="ORF">ACFPDQ_00875</name>
</gene>
<comment type="similarity">
    <text evidence="2 7">Belongs to the major facilitator superfamily. Sugar transporter (TC 2.A.1.1) family.</text>
</comment>
<evidence type="ECO:0000256" key="1">
    <source>
        <dbReference type="ARBA" id="ARBA00004141"/>
    </source>
</evidence>
<keyword evidence="11" id="KW-1185">Reference proteome</keyword>
<evidence type="ECO:0000259" key="9">
    <source>
        <dbReference type="PROSITE" id="PS50850"/>
    </source>
</evidence>
<dbReference type="PROSITE" id="PS00216">
    <property type="entry name" value="SUGAR_TRANSPORT_1"/>
    <property type="match status" value="1"/>
</dbReference>
<feature type="transmembrane region" description="Helical" evidence="8">
    <location>
        <begin position="274"/>
        <end position="301"/>
    </location>
</feature>
<dbReference type="SUPFAM" id="SSF103473">
    <property type="entry name" value="MFS general substrate transporter"/>
    <property type="match status" value="1"/>
</dbReference>
<feature type="transmembrane region" description="Helical" evidence="8">
    <location>
        <begin position="12"/>
        <end position="34"/>
    </location>
</feature>
<evidence type="ECO:0000256" key="8">
    <source>
        <dbReference type="SAM" id="Phobius"/>
    </source>
</evidence>
<feature type="transmembrane region" description="Helical" evidence="8">
    <location>
        <begin position="140"/>
        <end position="162"/>
    </location>
</feature>
<dbReference type="InterPro" id="IPR005829">
    <property type="entry name" value="Sugar_transporter_CS"/>
</dbReference>
<accession>A0ABV9TA98</accession>
<evidence type="ECO:0000256" key="5">
    <source>
        <dbReference type="ARBA" id="ARBA00022989"/>
    </source>
</evidence>
<name>A0ABV9TA98_9GAMM</name>
<feature type="transmembrane region" description="Helical" evidence="8">
    <location>
        <begin position="244"/>
        <end position="262"/>
    </location>
</feature>
<keyword evidence="6 8" id="KW-0472">Membrane</keyword>
<dbReference type="NCBIfam" id="TIGR00879">
    <property type="entry name" value="SP"/>
    <property type="match status" value="1"/>
</dbReference>
<dbReference type="InterPro" id="IPR050814">
    <property type="entry name" value="Myo-inositol_Transporter"/>
</dbReference>
<evidence type="ECO:0000256" key="4">
    <source>
        <dbReference type="ARBA" id="ARBA00022692"/>
    </source>
</evidence>
<dbReference type="EMBL" id="JBHSJH010000001">
    <property type="protein sequence ID" value="MFC4891599.1"/>
    <property type="molecule type" value="Genomic_DNA"/>
</dbReference>
<evidence type="ECO:0000256" key="3">
    <source>
        <dbReference type="ARBA" id="ARBA00022448"/>
    </source>
</evidence>
<keyword evidence="5 8" id="KW-1133">Transmembrane helix</keyword>
<reference evidence="11" key="1">
    <citation type="journal article" date="2019" name="Int. J. Syst. Evol. Microbiol.">
        <title>The Global Catalogue of Microorganisms (GCM) 10K type strain sequencing project: providing services to taxonomists for standard genome sequencing and annotation.</title>
        <authorList>
            <consortium name="The Broad Institute Genomics Platform"/>
            <consortium name="The Broad Institute Genome Sequencing Center for Infectious Disease"/>
            <person name="Wu L."/>
            <person name="Ma J."/>
        </authorList>
    </citation>
    <scope>NUCLEOTIDE SEQUENCE [LARGE SCALE GENOMIC DNA]</scope>
    <source>
        <strain evidence="11">CGMCC 1.13718</strain>
    </source>
</reference>
<dbReference type="PROSITE" id="PS50850">
    <property type="entry name" value="MFS"/>
    <property type="match status" value="1"/>
</dbReference>
<feature type="transmembrane region" description="Helical" evidence="8">
    <location>
        <begin position="418"/>
        <end position="436"/>
    </location>
</feature>
<comment type="caution">
    <text evidence="10">The sequence shown here is derived from an EMBL/GenBank/DDBJ whole genome shotgun (WGS) entry which is preliminary data.</text>
</comment>
<evidence type="ECO:0000313" key="10">
    <source>
        <dbReference type="EMBL" id="MFC4891599.1"/>
    </source>
</evidence>
<evidence type="ECO:0000313" key="11">
    <source>
        <dbReference type="Proteomes" id="UP001595926"/>
    </source>
</evidence>
<dbReference type="PANTHER" id="PTHR48020">
    <property type="entry name" value="PROTON MYO-INOSITOL COTRANSPORTER"/>
    <property type="match status" value="1"/>
</dbReference>
<feature type="transmembrane region" description="Helical" evidence="8">
    <location>
        <begin position="106"/>
        <end position="128"/>
    </location>
</feature>
<dbReference type="Pfam" id="PF00083">
    <property type="entry name" value="Sugar_tr"/>
    <property type="match status" value="1"/>
</dbReference>
<feature type="domain" description="Major facilitator superfamily (MFS) profile" evidence="9">
    <location>
        <begin position="16"/>
        <end position="440"/>
    </location>
</feature>
<organism evidence="10 11">
    <name type="scientific">Pseudofrancisella aestuarii</name>
    <dbReference type="NCBI Taxonomy" id="2670347"/>
    <lineage>
        <taxon>Bacteria</taxon>
        <taxon>Pseudomonadati</taxon>
        <taxon>Pseudomonadota</taxon>
        <taxon>Gammaproteobacteria</taxon>
        <taxon>Thiotrichales</taxon>
        <taxon>Francisellaceae</taxon>
        <taxon>Pseudofrancisella</taxon>
    </lineage>
</organism>
<evidence type="ECO:0000256" key="7">
    <source>
        <dbReference type="RuleBase" id="RU003346"/>
    </source>
</evidence>
<feature type="transmembrane region" description="Helical" evidence="8">
    <location>
        <begin position="352"/>
        <end position="374"/>
    </location>
</feature>
<proteinExistence type="inferred from homology"/>
<feature type="transmembrane region" description="Helical" evidence="8">
    <location>
        <begin position="386"/>
        <end position="412"/>
    </location>
</feature>
<protein>
    <submittedName>
        <fullName evidence="10">Sugar porter family MFS transporter</fullName>
    </submittedName>
</protein>
<sequence>MTNETPEKINFITIRIAFIAALAGLLFGMDIGYVNGSLKFIAQTFSLNIDQQGHVSGVLLVGAAIGALVSGFLSKRFGRRKVLLIAAAIFSVFTIVGIFAPNYEIFIFSRFVLGNAVGIASFIAPLYLSEISPKKFRGALIAMYQLMITIGLFLVFLTNSALEHTHSWRLMLVVLAVPSVLMFLGCLSLPRSPRWLVLKGKDEEAEFVLKKIRLCEVAAARELEEIKQTTHKGEKVFSLLKHKFFIKIVLLGIALQAFQQFTGMNAFMYYSSDIFGMAGFTNPATSTIVIGLLNMLTTFIAIRYVDKFGRKPILYFGLTLLITSCLVVGVIFKTHFMYGEPMMLSESLQWVALIFCLLFIFGFAISMGPVVWILCAEIQPVEGRDFGVTASTMANWICNAIIGNFALTWLTFYPANTFFGFAISCLICVVFVKFFVPETKDVSLEEIENNLRSGKRLAHIGR</sequence>
<dbReference type="InterPro" id="IPR005828">
    <property type="entry name" value="MFS_sugar_transport-like"/>
</dbReference>
<feature type="transmembrane region" description="Helical" evidence="8">
    <location>
        <begin position="54"/>
        <end position="73"/>
    </location>
</feature>
<dbReference type="InterPro" id="IPR003663">
    <property type="entry name" value="Sugar/inositol_transpt"/>
</dbReference>
<dbReference type="PRINTS" id="PR00171">
    <property type="entry name" value="SUGRTRNSPORT"/>
</dbReference>
<feature type="transmembrane region" description="Helical" evidence="8">
    <location>
        <begin position="313"/>
        <end position="332"/>
    </location>
</feature>
<keyword evidence="3 7" id="KW-0813">Transport</keyword>
<comment type="subcellular location">
    <subcellularLocation>
        <location evidence="1">Membrane</location>
        <topology evidence="1">Multi-pass membrane protein</topology>
    </subcellularLocation>
</comment>
<feature type="transmembrane region" description="Helical" evidence="8">
    <location>
        <begin position="168"/>
        <end position="189"/>
    </location>
</feature>
<dbReference type="PANTHER" id="PTHR48020:SF12">
    <property type="entry name" value="PROTON MYO-INOSITOL COTRANSPORTER"/>
    <property type="match status" value="1"/>
</dbReference>
<feature type="transmembrane region" description="Helical" evidence="8">
    <location>
        <begin position="82"/>
        <end position="100"/>
    </location>
</feature>
<keyword evidence="4 8" id="KW-0812">Transmembrane</keyword>
<dbReference type="InterPro" id="IPR036259">
    <property type="entry name" value="MFS_trans_sf"/>
</dbReference>
<dbReference type="Gene3D" id="1.20.1250.20">
    <property type="entry name" value="MFS general substrate transporter like domains"/>
    <property type="match status" value="1"/>
</dbReference>
<dbReference type="InterPro" id="IPR020846">
    <property type="entry name" value="MFS_dom"/>
</dbReference>
<evidence type="ECO:0000256" key="2">
    <source>
        <dbReference type="ARBA" id="ARBA00010992"/>
    </source>
</evidence>
<dbReference type="CDD" id="cd17315">
    <property type="entry name" value="MFS_GLUT_like"/>
    <property type="match status" value="1"/>
</dbReference>
<evidence type="ECO:0000256" key="6">
    <source>
        <dbReference type="ARBA" id="ARBA00023136"/>
    </source>
</evidence>
<dbReference type="RefSeq" id="WP_119330663.1">
    <property type="nucleotide sequence ID" value="NZ_JBHSJH010000001.1"/>
</dbReference>